<proteinExistence type="predicted"/>
<evidence type="ECO:0000313" key="2">
    <source>
        <dbReference type="EMBL" id="THG95771.1"/>
    </source>
</evidence>
<keyword evidence="3" id="KW-1185">Reference proteome</keyword>
<feature type="compositionally biased region" description="Polar residues" evidence="1">
    <location>
        <begin position="239"/>
        <end position="250"/>
    </location>
</feature>
<reference evidence="2 3" key="1">
    <citation type="submission" date="2019-02" db="EMBL/GenBank/DDBJ databases">
        <title>Genome sequencing of the rare red list fungi Phlebia centrifuga.</title>
        <authorList>
            <person name="Buettner E."/>
            <person name="Kellner H."/>
        </authorList>
    </citation>
    <scope>NUCLEOTIDE SEQUENCE [LARGE SCALE GENOMIC DNA]</scope>
    <source>
        <strain evidence="2 3">DSM 108282</strain>
    </source>
</reference>
<dbReference type="EMBL" id="SGPJ01000289">
    <property type="protein sequence ID" value="THG95771.1"/>
    <property type="molecule type" value="Genomic_DNA"/>
</dbReference>
<dbReference type="Proteomes" id="UP000309038">
    <property type="component" value="Unassembled WGS sequence"/>
</dbReference>
<feature type="compositionally biased region" description="Low complexity" evidence="1">
    <location>
        <begin position="156"/>
        <end position="170"/>
    </location>
</feature>
<sequence>MRDVPPALPRTGTVAVRGLAARTRMVTRDAHMRSTSLTTTPSLGGKQNIVMPMTPPPSGRQAALAKDASHLGVAIAEGQTNDTQKNTLLSAIEEKSAPSTPQTNPSSLGPTPEPSPSPPRKRPSSIKVDHADSDVQDSKRVSQSDRPSSLVPAKRPLTPLLSPPESTLSTPPSPSVKRRMSVSVSELNSSPGSIAYSLPEQSGSGFLATPPPTVSIKRVSQAPSLSSESSSSLFFPGGTATTTPESTPNKRLQRIRPPPPSGPRKPSNSGSGPFLRARNGSVSSQASTVTTPIKFRGLTMEAAQWTFTSQQLQTIVSTAIKKSAVASSIRLLPLEMLNESLPAEIQRLEVLSSELRTNYKLGVRKRKMLLNSLSYSTETGESAASGRLLEEISELSENMDHFSEELYS</sequence>
<feature type="compositionally biased region" description="Basic and acidic residues" evidence="1">
    <location>
        <begin position="127"/>
        <end position="143"/>
    </location>
</feature>
<feature type="compositionally biased region" description="Low complexity" evidence="1">
    <location>
        <begin position="224"/>
        <end position="233"/>
    </location>
</feature>
<gene>
    <name evidence="2" type="ORF">EW026_g5944</name>
</gene>
<feature type="region of interest" description="Disordered" evidence="1">
    <location>
        <begin position="218"/>
        <end position="288"/>
    </location>
</feature>
<organism evidence="2 3">
    <name type="scientific">Hermanssonia centrifuga</name>
    <dbReference type="NCBI Taxonomy" id="98765"/>
    <lineage>
        <taxon>Eukaryota</taxon>
        <taxon>Fungi</taxon>
        <taxon>Dikarya</taxon>
        <taxon>Basidiomycota</taxon>
        <taxon>Agaricomycotina</taxon>
        <taxon>Agaricomycetes</taxon>
        <taxon>Polyporales</taxon>
        <taxon>Meruliaceae</taxon>
        <taxon>Hermanssonia</taxon>
    </lineage>
</organism>
<feature type="region of interest" description="Disordered" evidence="1">
    <location>
        <begin position="94"/>
        <end position="190"/>
    </location>
</feature>
<dbReference type="AlphaFoldDB" id="A0A4S4KCI5"/>
<comment type="caution">
    <text evidence="2">The sequence shown here is derived from an EMBL/GenBank/DDBJ whole genome shotgun (WGS) entry which is preliminary data.</text>
</comment>
<accession>A0A4S4KCI5</accession>
<evidence type="ECO:0000256" key="1">
    <source>
        <dbReference type="SAM" id="MobiDB-lite"/>
    </source>
</evidence>
<feature type="compositionally biased region" description="Low complexity" evidence="1">
    <location>
        <begin position="264"/>
        <end position="273"/>
    </location>
</feature>
<evidence type="ECO:0000313" key="3">
    <source>
        <dbReference type="Proteomes" id="UP000309038"/>
    </source>
</evidence>
<protein>
    <submittedName>
        <fullName evidence="2">Uncharacterized protein</fullName>
    </submittedName>
</protein>
<name>A0A4S4KCI5_9APHY</name>